<reference evidence="6 7" key="1">
    <citation type="submission" date="2016-01" db="EMBL/GenBank/DDBJ databases">
        <title>Draft Genome Sequences of Seven Thermophilic Sporeformers Isolated from Foods.</title>
        <authorList>
            <person name="Berendsen E.M."/>
            <person name="Wells-Bennik M.H."/>
            <person name="Krawcyk A.O."/>
            <person name="De Jong A."/>
            <person name="Holsappel S."/>
            <person name="Eijlander R.T."/>
            <person name="Kuipers O.P."/>
        </authorList>
    </citation>
    <scope>NUCLEOTIDE SEQUENCE [LARGE SCALE GENOMIC DNA]</scope>
    <source>
        <strain evidence="6 7">B4135</strain>
    </source>
</reference>
<keyword evidence="1" id="KW-0805">Transcription regulation</keyword>
<dbReference type="RefSeq" id="WP_061569137.1">
    <property type="nucleotide sequence ID" value="NZ_LQYT01000056.1"/>
</dbReference>
<proteinExistence type="predicted"/>
<dbReference type="SUPFAM" id="SSF89082">
    <property type="entry name" value="Antibiotic binding domain of TipA-like multidrug resistance regulators"/>
    <property type="match status" value="1"/>
</dbReference>
<dbReference type="GO" id="GO:0003700">
    <property type="term" value="F:DNA-binding transcription factor activity"/>
    <property type="evidence" value="ECO:0007669"/>
    <property type="project" value="InterPro"/>
</dbReference>
<dbReference type="InterPro" id="IPR036244">
    <property type="entry name" value="TipA-like_antibiotic-bd"/>
</dbReference>
<gene>
    <name evidence="6" type="ORF">B4135_2452</name>
</gene>
<dbReference type="PANTHER" id="PTHR30204:SF90">
    <property type="entry name" value="HTH-TYPE TRANSCRIPTIONAL ACTIVATOR MTA"/>
    <property type="match status" value="1"/>
</dbReference>
<dbReference type="Gene3D" id="1.10.1660.10">
    <property type="match status" value="1"/>
</dbReference>
<evidence type="ECO:0000256" key="3">
    <source>
        <dbReference type="ARBA" id="ARBA00023159"/>
    </source>
</evidence>
<evidence type="ECO:0000259" key="5">
    <source>
        <dbReference type="PROSITE" id="PS50937"/>
    </source>
</evidence>
<dbReference type="PRINTS" id="PR00040">
    <property type="entry name" value="HTHMERR"/>
</dbReference>
<sequence>MRIKEVADLAGISVRTLRYYDQIGLLKPDRVAESGYRVYSEENLETLQQILFFRELGFPLKKIKEIMQNPSFDRLEALELHRKYLLEKKRRIDQMLRTVDKTIKYMKGETTMTREERFSGFDFSENPYEKEARERWGDAAVDEANRRIGKLNGEQKQALQEEMGEIYRDLAACRHLPPDSEEAQEAIGKWYELLNRHFGNYSPEMFKNLGQMYVEDSRFKKNIDRFGDGLAVFMRDAMAVFADRQKPSAEKLSTA</sequence>
<evidence type="ECO:0000256" key="2">
    <source>
        <dbReference type="ARBA" id="ARBA00023125"/>
    </source>
</evidence>
<dbReference type="AlphaFoldDB" id="A0A150LYQ2"/>
<comment type="caution">
    <text evidence="6">The sequence shown here is derived from an EMBL/GenBank/DDBJ whole genome shotgun (WGS) entry which is preliminary data.</text>
</comment>
<keyword evidence="4" id="KW-0804">Transcription</keyword>
<dbReference type="CDD" id="cd01106">
    <property type="entry name" value="HTH_TipAL-Mta"/>
    <property type="match status" value="1"/>
</dbReference>
<evidence type="ECO:0000313" key="7">
    <source>
        <dbReference type="Proteomes" id="UP000075683"/>
    </source>
</evidence>
<dbReference type="PROSITE" id="PS50937">
    <property type="entry name" value="HTH_MERR_2"/>
    <property type="match status" value="1"/>
</dbReference>
<evidence type="ECO:0000313" key="6">
    <source>
        <dbReference type="EMBL" id="KYD17430.1"/>
    </source>
</evidence>
<dbReference type="InterPro" id="IPR009061">
    <property type="entry name" value="DNA-bd_dom_put_sf"/>
</dbReference>
<dbReference type="STRING" id="301148.B4135_2452"/>
<dbReference type="Pfam" id="PF13411">
    <property type="entry name" value="MerR_1"/>
    <property type="match status" value="1"/>
</dbReference>
<protein>
    <recommendedName>
        <fullName evidence="5">HTH merR-type domain-containing protein</fullName>
    </recommendedName>
</protein>
<dbReference type="SUPFAM" id="SSF46955">
    <property type="entry name" value="Putative DNA-binding domain"/>
    <property type="match status" value="1"/>
</dbReference>
<dbReference type="PANTHER" id="PTHR30204">
    <property type="entry name" value="REDOX-CYCLING DRUG-SENSING TRANSCRIPTIONAL ACTIVATOR SOXR"/>
    <property type="match status" value="1"/>
</dbReference>
<keyword evidence="2" id="KW-0238">DNA-binding</keyword>
<dbReference type="Pfam" id="PF07739">
    <property type="entry name" value="TipAS"/>
    <property type="match status" value="1"/>
</dbReference>
<dbReference type="Proteomes" id="UP000075683">
    <property type="component" value="Unassembled WGS sequence"/>
</dbReference>
<evidence type="ECO:0000256" key="1">
    <source>
        <dbReference type="ARBA" id="ARBA00023015"/>
    </source>
</evidence>
<dbReference type="Gene3D" id="1.10.490.50">
    <property type="entry name" value="Antibiotic binding domain of TipA-like multidrug resistance regulators"/>
    <property type="match status" value="1"/>
</dbReference>
<dbReference type="EMBL" id="LQYT01000056">
    <property type="protein sequence ID" value="KYD17430.1"/>
    <property type="molecule type" value="Genomic_DNA"/>
</dbReference>
<keyword evidence="3" id="KW-0010">Activator</keyword>
<dbReference type="OrthoDB" id="9814833at2"/>
<name>A0A150LYQ2_9BACI</name>
<dbReference type="PATRIC" id="fig|301148.3.peg.3984"/>
<dbReference type="InterPro" id="IPR000551">
    <property type="entry name" value="MerR-type_HTH_dom"/>
</dbReference>
<dbReference type="SMART" id="SM00422">
    <property type="entry name" value="HTH_MERR"/>
    <property type="match status" value="1"/>
</dbReference>
<dbReference type="InterPro" id="IPR012925">
    <property type="entry name" value="TipAS_dom"/>
</dbReference>
<dbReference type="GO" id="GO:0003677">
    <property type="term" value="F:DNA binding"/>
    <property type="evidence" value="ECO:0007669"/>
    <property type="project" value="UniProtKB-KW"/>
</dbReference>
<accession>A0A150LYQ2</accession>
<feature type="domain" description="HTH merR-type" evidence="5">
    <location>
        <begin position="1"/>
        <end position="69"/>
    </location>
</feature>
<dbReference type="InterPro" id="IPR047057">
    <property type="entry name" value="MerR_fam"/>
</dbReference>
<organism evidence="6 7">
    <name type="scientific">Caldibacillus debilis</name>
    <dbReference type="NCBI Taxonomy" id="301148"/>
    <lineage>
        <taxon>Bacteria</taxon>
        <taxon>Bacillati</taxon>
        <taxon>Bacillota</taxon>
        <taxon>Bacilli</taxon>
        <taxon>Bacillales</taxon>
        <taxon>Bacillaceae</taxon>
        <taxon>Caldibacillus</taxon>
    </lineage>
</organism>
<evidence type="ECO:0000256" key="4">
    <source>
        <dbReference type="ARBA" id="ARBA00023163"/>
    </source>
</evidence>